<dbReference type="PANTHER" id="PTHR30176:SF3">
    <property type="entry name" value="FERREDOXIN-TYPE PROTEIN NAPH"/>
    <property type="match status" value="1"/>
</dbReference>
<feature type="transmembrane region" description="Helical" evidence="8">
    <location>
        <begin position="55"/>
        <end position="88"/>
    </location>
</feature>
<dbReference type="Proteomes" id="UP000014923">
    <property type="component" value="Unassembled WGS sequence"/>
</dbReference>
<dbReference type="OrthoDB" id="9806398at2"/>
<dbReference type="InterPro" id="IPR017900">
    <property type="entry name" value="4Fe4S_Fe_S_CS"/>
</dbReference>
<dbReference type="Pfam" id="PF12801">
    <property type="entry name" value="Fer4_5"/>
    <property type="match status" value="2"/>
</dbReference>
<dbReference type="Pfam" id="PF13237">
    <property type="entry name" value="Fer4_10"/>
    <property type="match status" value="1"/>
</dbReference>
<dbReference type="HOGENOM" id="CLU_033147_3_0_9"/>
<dbReference type="GO" id="GO:0005886">
    <property type="term" value="C:plasma membrane"/>
    <property type="evidence" value="ECO:0007669"/>
    <property type="project" value="TreeGrafter"/>
</dbReference>
<dbReference type="Gene3D" id="3.90.1010.20">
    <property type="match status" value="1"/>
</dbReference>
<keyword evidence="11" id="KW-1185">Reference proteome</keyword>
<evidence type="ECO:0000256" key="5">
    <source>
        <dbReference type="ARBA" id="ARBA00023004"/>
    </source>
</evidence>
<evidence type="ECO:0000259" key="9">
    <source>
        <dbReference type="PROSITE" id="PS51379"/>
    </source>
</evidence>
<feature type="transmembrane region" description="Helical" evidence="8">
    <location>
        <begin position="148"/>
        <end position="168"/>
    </location>
</feature>
<dbReference type="PROSITE" id="PS00198">
    <property type="entry name" value="4FE4S_FER_1"/>
    <property type="match status" value="1"/>
</dbReference>
<dbReference type="InterPro" id="IPR017896">
    <property type="entry name" value="4Fe4S_Fe-S-bd"/>
</dbReference>
<dbReference type="PROSITE" id="PS51379">
    <property type="entry name" value="4FE4S_FER_2"/>
    <property type="match status" value="2"/>
</dbReference>
<feature type="domain" description="4Fe-4S ferredoxin-type" evidence="9">
    <location>
        <begin position="190"/>
        <end position="221"/>
    </location>
</feature>
<accession>R7RMK7</accession>
<dbReference type="SUPFAM" id="SSF54862">
    <property type="entry name" value="4Fe-4S ferredoxins"/>
    <property type="match status" value="1"/>
</dbReference>
<dbReference type="SMART" id="SM00900">
    <property type="entry name" value="FMN_bind"/>
    <property type="match status" value="1"/>
</dbReference>
<keyword evidence="2" id="KW-0004">4Fe-4S</keyword>
<keyword evidence="4" id="KW-0249">Electron transport</keyword>
<keyword evidence="8" id="KW-0472">Membrane</keyword>
<dbReference type="InterPro" id="IPR007329">
    <property type="entry name" value="FMN-bd"/>
</dbReference>
<feature type="region of interest" description="Disordered" evidence="7">
    <location>
        <begin position="292"/>
        <end position="311"/>
    </location>
</feature>
<evidence type="ECO:0000256" key="1">
    <source>
        <dbReference type="ARBA" id="ARBA00022448"/>
    </source>
</evidence>
<evidence type="ECO:0000313" key="10">
    <source>
        <dbReference type="EMBL" id="CDF57412.1"/>
    </source>
</evidence>
<evidence type="ECO:0000256" key="6">
    <source>
        <dbReference type="ARBA" id="ARBA00023014"/>
    </source>
</evidence>
<dbReference type="GO" id="GO:0051539">
    <property type="term" value="F:4 iron, 4 sulfur cluster binding"/>
    <property type="evidence" value="ECO:0007669"/>
    <property type="project" value="UniProtKB-KW"/>
</dbReference>
<dbReference type="GO" id="GO:0046872">
    <property type="term" value="F:metal ion binding"/>
    <property type="evidence" value="ECO:0007669"/>
    <property type="project" value="UniProtKB-KW"/>
</dbReference>
<dbReference type="eggNOG" id="COG0348">
    <property type="taxonomic scope" value="Bacteria"/>
</dbReference>
<keyword evidence="3" id="KW-0479">Metal-binding</keyword>
<dbReference type="EMBL" id="CAVN010000087">
    <property type="protein sequence ID" value="CDF57412.1"/>
    <property type="molecule type" value="Genomic_DNA"/>
</dbReference>
<dbReference type="AlphaFoldDB" id="R7RMK7"/>
<evidence type="ECO:0000256" key="2">
    <source>
        <dbReference type="ARBA" id="ARBA00022485"/>
    </source>
</evidence>
<keyword evidence="8" id="KW-0812">Transmembrane</keyword>
<keyword evidence="1" id="KW-0813">Transport</keyword>
<evidence type="ECO:0000256" key="7">
    <source>
        <dbReference type="SAM" id="MobiDB-lite"/>
    </source>
</evidence>
<evidence type="ECO:0000256" key="3">
    <source>
        <dbReference type="ARBA" id="ARBA00022723"/>
    </source>
</evidence>
<gene>
    <name evidence="10" type="ORF">TCEL_01326</name>
</gene>
<organism evidence="10 11">
    <name type="scientific">Thermobrachium celere DSM 8682</name>
    <dbReference type="NCBI Taxonomy" id="941824"/>
    <lineage>
        <taxon>Bacteria</taxon>
        <taxon>Bacillati</taxon>
        <taxon>Bacillota</taxon>
        <taxon>Clostridia</taxon>
        <taxon>Eubacteriales</taxon>
        <taxon>Clostridiaceae</taxon>
        <taxon>Thermobrachium</taxon>
    </lineage>
</organism>
<reference evidence="10" key="1">
    <citation type="submission" date="2013-03" db="EMBL/GenBank/DDBJ databases">
        <title>Draft genome sequence of the hydrogen-ethanol-producing anaerobic alkalithermophilic Caloramator celere.</title>
        <authorList>
            <person name="Ciranna A."/>
            <person name="Larjo A."/>
            <person name="Kivisto A."/>
            <person name="Santala V."/>
            <person name="Roos C."/>
            <person name="Karp M."/>
        </authorList>
    </citation>
    <scope>NUCLEOTIDE SEQUENCE [LARGE SCALE GENOMIC DNA]</scope>
    <source>
        <strain evidence="10">DSM 8682</strain>
    </source>
</reference>
<feature type="domain" description="4Fe-4S ferredoxin-type" evidence="9">
    <location>
        <begin position="223"/>
        <end position="249"/>
    </location>
</feature>
<dbReference type="Pfam" id="PF04205">
    <property type="entry name" value="FMN_bind"/>
    <property type="match status" value="1"/>
</dbReference>
<keyword evidence="5" id="KW-0408">Iron</keyword>
<proteinExistence type="predicted"/>
<dbReference type="GO" id="GO:0010181">
    <property type="term" value="F:FMN binding"/>
    <property type="evidence" value="ECO:0007669"/>
    <property type="project" value="InterPro"/>
</dbReference>
<evidence type="ECO:0000256" key="4">
    <source>
        <dbReference type="ARBA" id="ARBA00022982"/>
    </source>
</evidence>
<dbReference type="eggNOG" id="COG3976">
    <property type="taxonomic scope" value="Bacteria"/>
</dbReference>
<dbReference type="PANTHER" id="PTHR30176">
    <property type="entry name" value="FERREDOXIN-TYPE PROTEIN NAPH"/>
    <property type="match status" value="1"/>
</dbReference>
<keyword evidence="8" id="KW-1133">Transmembrane helix</keyword>
<dbReference type="InterPro" id="IPR051684">
    <property type="entry name" value="Electron_Trans/Redox"/>
</dbReference>
<comment type="caution">
    <text evidence="10">The sequence shown here is derived from an EMBL/GenBank/DDBJ whole genome shotgun (WGS) entry which is preliminary data.</text>
</comment>
<protein>
    <submittedName>
        <fullName evidence="10">FMN-binding domain protein</fullName>
    </submittedName>
</protein>
<feature type="transmembrane region" description="Helical" evidence="8">
    <location>
        <begin position="252"/>
        <end position="273"/>
    </location>
</feature>
<keyword evidence="6" id="KW-0411">Iron-sulfur</keyword>
<feature type="transmembrane region" description="Helical" evidence="8">
    <location>
        <begin position="109"/>
        <end position="128"/>
    </location>
</feature>
<name>R7RMK7_9CLOT</name>
<evidence type="ECO:0000313" key="11">
    <source>
        <dbReference type="Proteomes" id="UP000014923"/>
    </source>
</evidence>
<evidence type="ECO:0000256" key="8">
    <source>
        <dbReference type="SAM" id="Phobius"/>
    </source>
</evidence>
<feature type="transmembrane region" description="Helical" evidence="8">
    <location>
        <begin position="7"/>
        <end position="31"/>
    </location>
</feature>
<sequence>MLRRKNLAYYFRLAIQIMFLILMPGLFTMIFGQMKQLYTSVILGKFNFNLVATTLPLVILVVLTMIFGRFFCGYMCAFGTINDLIYRFSPKFFKTKFKANKRVDNFLKLLKYAILLFIIIVVWTLGISELNSINPWDAFSQLIQFPPQVLSIKALIVLIIIFIDALFIERFFCRYLCPLGAFLSILQVFRIVKIRKEKTVCIDGCTACTRSCPMGIDLDNVNRVDSIECIECMNCVGVCPKNNAKLTVFGRVVNQILVIAIFVLAFLGFKGLAEKVIEFKMMKEDKERSINFGEHIPKPDGKRRHRHGNEEQQQVQNVDVAQGKYKDGTYVGSAIGFKPGLTVEVTISGGKISKIEIIDHNETPSYAELPFKIIPNEIIKKQSTNVDAVSGATRTSVGIMNAVAEALKQAEQK</sequence>
<dbReference type="RefSeq" id="WP_018660537.1">
    <property type="nucleotide sequence ID" value="NZ_HF952018.1"/>
</dbReference>